<dbReference type="Pfam" id="PF00006">
    <property type="entry name" value="ATP-synt_ab"/>
    <property type="match status" value="1"/>
</dbReference>
<evidence type="ECO:0000256" key="3">
    <source>
        <dbReference type="ARBA" id="ARBA00022448"/>
    </source>
</evidence>
<evidence type="ECO:0000256" key="6">
    <source>
        <dbReference type="ARBA" id="ARBA00022781"/>
    </source>
</evidence>
<name>A0AAW9HUD8_9ACTO</name>
<dbReference type="Pfam" id="PF22919">
    <property type="entry name" value="ATP-synt_VA_C"/>
    <property type="match status" value="1"/>
</dbReference>
<dbReference type="PANTHER" id="PTHR15184:SF71">
    <property type="entry name" value="ATP SYNTHASE SUBUNIT BETA, MITOCHONDRIAL"/>
    <property type="match status" value="1"/>
</dbReference>
<dbReference type="SUPFAM" id="SSF52540">
    <property type="entry name" value="P-loop containing nucleoside triphosphate hydrolases"/>
    <property type="match status" value="1"/>
</dbReference>
<dbReference type="GO" id="GO:0046933">
    <property type="term" value="F:proton-transporting ATP synthase activity, rotational mechanism"/>
    <property type="evidence" value="ECO:0007669"/>
    <property type="project" value="UniProtKB-UniRule"/>
</dbReference>
<evidence type="ECO:0000256" key="12">
    <source>
        <dbReference type="ARBA" id="ARBA00023310"/>
    </source>
</evidence>
<dbReference type="CDD" id="cd18115">
    <property type="entry name" value="ATP-synt_F1_beta_N"/>
    <property type="match status" value="1"/>
</dbReference>
<evidence type="ECO:0000256" key="9">
    <source>
        <dbReference type="ARBA" id="ARBA00023065"/>
    </source>
</evidence>
<dbReference type="InterPro" id="IPR024034">
    <property type="entry name" value="ATPase_F1/V1_b/a_C"/>
</dbReference>
<dbReference type="Gene3D" id="3.40.50.300">
    <property type="entry name" value="P-loop containing nucleotide triphosphate hydrolases"/>
    <property type="match status" value="1"/>
</dbReference>
<dbReference type="InterPro" id="IPR004100">
    <property type="entry name" value="ATPase_F1/V1/A1_a/bsu_N"/>
</dbReference>
<dbReference type="GO" id="GO:0005524">
    <property type="term" value="F:ATP binding"/>
    <property type="evidence" value="ECO:0007669"/>
    <property type="project" value="UniProtKB-UniRule"/>
</dbReference>
<keyword evidence="6 13" id="KW-0375">Hydrogen ion transport</keyword>
<reference evidence="16 17" key="1">
    <citation type="submission" date="2023-10" db="EMBL/GenBank/DDBJ databases">
        <title>Whole Genome based description of the genera Actinobaculum and Actinotignum reveals a complex phylogenetic relationship within the species included in the genus Actinotignum.</title>
        <authorList>
            <person name="Jensen C.S."/>
            <person name="Dargis R."/>
            <person name="Kemp M."/>
            <person name="Christensen J.J."/>
        </authorList>
    </citation>
    <scope>NUCLEOTIDE SEQUENCE</scope>
    <source>
        <strain evidence="16">SLA_B511</strain>
        <strain evidence="15 17">SLA_B974</strain>
    </source>
</reference>
<evidence type="ECO:0000313" key="16">
    <source>
        <dbReference type="EMBL" id="MDY5155259.1"/>
    </source>
</evidence>
<dbReference type="FunFam" id="3.40.50.300:FF:000004">
    <property type="entry name" value="ATP synthase subunit beta"/>
    <property type="match status" value="1"/>
</dbReference>
<keyword evidence="9 13" id="KW-0406">Ion transport</keyword>
<evidence type="ECO:0000256" key="1">
    <source>
        <dbReference type="ARBA" id="ARBA00004170"/>
    </source>
</evidence>
<comment type="subcellular location">
    <subcellularLocation>
        <location evidence="13">Cell membrane</location>
        <topology evidence="13">Peripheral membrane protein</topology>
    </subcellularLocation>
    <subcellularLocation>
        <location evidence="1">Membrane</location>
        <topology evidence="1">Peripheral membrane protein</topology>
    </subcellularLocation>
</comment>
<dbReference type="NCBIfam" id="TIGR01039">
    <property type="entry name" value="atpD"/>
    <property type="match status" value="1"/>
</dbReference>
<keyword evidence="10 13" id="KW-0472">Membrane</keyword>
<dbReference type="SMART" id="SM00382">
    <property type="entry name" value="AAA"/>
    <property type="match status" value="1"/>
</dbReference>
<dbReference type="FunFam" id="1.10.1140.10:FF:000005">
    <property type="entry name" value="ATP synthase subunit beta"/>
    <property type="match status" value="1"/>
</dbReference>
<dbReference type="InterPro" id="IPR027417">
    <property type="entry name" value="P-loop_NTPase"/>
</dbReference>
<dbReference type="SUPFAM" id="SSF47917">
    <property type="entry name" value="C-terminal domain of alpha and beta subunits of F1 ATP synthase"/>
    <property type="match status" value="1"/>
</dbReference>
<evidence type="ECO:0000256" key="5">
    <source>
        <dbReference type="ARBA" id="ARBA00022741"/>
    </source>
</evidence>
<comment type="similarity">
    <text evidence="2 13">Belongs to the ATPase alpha/beta chains family.</text>
</comment>
<dbReference type="InterPro" id="IPR005722">
    <property type="entry name" value="ATP_synth_F1_bsu"/>
</dbReference>
<evidence type="ECO:0000313" key="18">
    <source>
        <dbReference type="Proteomes" id="UP001281731"/>
    </source>
</evidence>
<comment type="caution">
    <text evidence="16">The sequence shown here is derived from an EMBL/GenBank/DDBJ whole genome shotgun (WGS) entry which is preliminary data.</text>
</comment>
<dbReference type="EMBL" id="JAWNGC010000006">
    <property type="protein sequence ID" value="MDY5155259.1"/>
    <property type="molecule type" value="Genomic_DNA"/>
</dbReference>
<keyword evidence="7 13" id="KW-0067">ATP-binding</keyword>
<evidence type="ECO:0000256" key="11">
    <source>
        <dbReference type="ARBA" id="ARBA00023196"/>
    </source>
</evidence>
<proteinExistence type="inferred from homology"/>
<keyword evidence="11 13" id="KW-0139">CF(1)</keyword>
<keyword evidence="8 13" id="KW-1278">Translocase</keyword>
<dbReference type="SUPFAM" id="SSF50615">
    <property type="entry name" value="N-terminal domain of alpha and beta subunits of F1 ATP synthase"/>
    <property type="match status" value="1"/>
</dbReference>
<dbReference type="FunFam" id="2.40.10.170:FF:000005">
    <property type="entry name" value="ATP synthase subunit beta"/>
    <property type="match status" value="1"/>
</dbReference>
<dbReference type="PROSITE" id="PS00152">
    <property type="entry name" value="ATPASE_ALPHA_BETA"/>
    <property type="match status" value="1"/>
</dbReference>
<protein>
    <recommendedName>
        <fullName evidence="13">ATP synthase subunit beta</fullName>
        <ecNumber evidence="13">7.1.2.2</ecNumber>
    </recommendedName>
    <alternativeName>
        <fullName evidence="13">ATP synthase F1 sector subunit beta</fullName>
    </alternativeName>
    <alternativeName>
        <fullName evidence="13">F-ATPase subunit beta</fullName>
    </alternativeName>
</protein>
<evidence type="ECO:0000256" key="13">
    <source>
        <dbReference type="HAMAP-Rule" id="MF_01347"/>
    </source>
</evidence>
<dbReference type="InterPro" id="IPR050053">
    <property type="entry name" value="ATPase_alpha/beta_chains"/>
</dbReference>
<comment type="function">
    <text evidence="13">Produces ATP from ADP in the presence of a proton gradient across the membrane. The catalytic sites are hosted primarily by the beta subunits.</text>
</comment>
<dbReference type="Gene3D" id="2.40.10.170">
    <property type="match status" value="1"/>
</dbReference>
<evidence type="ECO:0000313" key="15">
    <source>
        <dbReference type="EMBL" id="MDY5132885.1"/>
    </source>
</evidence>
<evidence type="ECO:0000259" key="14">
    <source>
        <dbReference type="SMART" id="SM00382"/>
    </source>
</evidence>
<keyword evidence="5 13" id="KW-0547">Nucleotide-binding</keyword>
<comment type="catalytic activity">
    <reaction evidence="13">
        <text>ATP + H2O + 4 H(+)(in) = ADP + phosphate + 5 H(+)(out)</text>
        <dbReference type="Rhea" id="RHEA:57720"/>
        <dbReference type="ChEBI" id="CHEBI:15377"/>
        <dbReference type="ChEBI" id="CHEBI:15378"/>
        <dbReference type="ChEBI" id="CHEBI:30616"/>
        <dbReference type="ChEBI" id="CHEBI:43474"/>
        <dbReference type="ChEBI" id="CHEBI:456216"/>
        <dbReference type="EC" id="7.1.2.2"/>
    </reaction>
</comment>
<dbReference type="InterPro" id="IPR036121">
    <property type="entry name" value="ATPase_F1/V1/A1_a/bsu_N_sf"/>
</dbReference>
<dbReference type="AlphaFoldDB" id="A0AAW9HUD8"/>
<sequence length="487" mass="53156">MTAQNEDLTKGLATNGRIVQVIGAVVDVEFPSDALPDINNALITYATLPTGDGGIVENELVLEVAQHLGENVVRTIAMKPTDGLVRGAEVKDTGEPISVPVGDVTKGHVFNVIGEPLNLKEGEKLEVKERWPIHRKAPNFDQLESETKMFQTGLKVIDLLTPYVQGGKIGLFGGAGVGKTVLIQEMIQRVALDHDGVSVFAGVGERTREGNDLIHEMEEAGVLDKTALVFGQMDEPPGVRLRIALSGLTMAEYFRDVANQDVLLFIDNIFRFTQAGSEVSTLLGRMPSAVGYQPTLADEMGALQERITSTRGHSITSLQAIYVPADDYTDPAPATTFAHLDATTQLSREIASMGIYPAVDPLTSNSRILDPQVVGKTHYEVATRVKAILQKNKELQDIISILGVDELSEEDKLTVARARRIQQFLSQNMYTAVKFTGVEGSTVPVDETVEAFRRICDGEYDHVPEQAFFNIGGIEDLERKFAELRAK</sequence>
<evidence type="ECO:0000256" key="10">
    <source>
        <dbReference type="ARBA" id="ARBA00023136"/>
    </source>
</evidence>
<keyword evidence="12 13" id="KW-0066">ATP synthesis</keyword>
<dbReference type="CDD" id="cd18110">
    <property type="entry name" value="ATP-synt_F1_beta_C"/>
    <property type="match status" value="1"/>
</dbReference>
<organism evidence="16 18">
    <name type="scientific">Actinotignum urinale</name>
    <dbReference type="NCBI Taxonomy" id="190146"/>
    <lineage>
        <taxon>Bacteria</taxon>
        <taxon>Bacillati</taxon>
        <taxon>Actinomycetota</taxon>
        <taxon>Actinomycetes</taxon>
        <taxon>Actinomycetales</taxon>
        <taxon>Actinomycetaceae</taxon>
        <taxon>Actinotignum</taxon>
    </lineage>
</organism>
<keyword evidence="3 13" id="KW-0813">Transport</keyword>
<evidence type="ECO:0000313" key="17">
    <source>
        <dbReference type="Proteomes" id="UP001275049"/>
    </source>
</evidence>
<evidence type="ECO:0000256" key="2">
    <source>
        <dbReference type="ARBA" id="ARBA00008936"/>
    </source>
</evidence>
<dbReference type="Proteomes" id="UP001281731">
    <property type="component" value="Unassembled WGS sequence"/>
</dbReference>
<dbReference type="Pfam" id="PF02874">
    <property type="entry name" value="ATP-synt_ab_N"/>
    <property type="match status" value="1"/>
</dbReference>
<dbReference type="CDD" id="cd01133">
    <property type="entry name" value="F1-ATPase_beta_CD"/>
    <property type="match status" value="1"/>
</dbReference>
<evidence type="ECO:0000256" key="4">
    <source>
        <dbReference type="ARBA" id="ARBA00022475"/>
    </source>
</evidence>
<keyword evidence="4 13" id="KW-1003">Cell membrane</keyword>
<dbReference type="InterPro" id="IPR003593">
    <property type="entry name" value="AAA+_ATPase"/>
</dbReference>
<dbReference type="Proteomes" id="UP001275049">
    <property type="component" value="Unassembled WGS sequence"/>
</dbReference>
<accession>A0AAW9HUD8</accession>
<dbReference type="PANTHER" id="PTHR15184">
    <property type="entry name" value="ATP SYNTHASE"/>
    <property type="match status" value="1"/>
</dbReference>
<feature type="binding site" evidence="13">
    <location>
        <begin position="173"/>
        <end position="180"/>
    </location>
    <ligand>
        <name>ATP</name>
        <dbReference type="ChEBI" id="CHEBI:30616"/>
    </ligand>
</feature>
<dbReference type="GO" id="GO:0045259">
    <property type="term" value="C:proton-transporting ATP synthase complex"/>
    <property type="evidence" value="ECO:0007669"/>
    <property type="project" value="UniProtKB-KW"/>
</dbReference>
<dbReference type="InterPro" id="IPR020003">
    <property type="entry name" value="ATPase_a/bsu_AS"/>
</dbReference>
<dbReference type="InterPro" id="IPR000194">
    <property type="entry name" value="ATPase_F1/V1/A1_a/bsu_nucl-bd"/>
</dbReference>
<keyword evidence="17" id="KW-1185">Reference proteome</keyword>
<gene>
    <name evidence="13 16" type="primary">atpD</name>
    <name evidence="16" type="ORF">R6G80_05905</name>
    <name evidence="15" type="ORF">R6G86_03885</name>
</gene>
<dbReference type="EMBL" id="JAWNGA010000005">
    <property type="protein sequence ID" value="MDY5132885.1"/>
    <property type="molecule type" value="Genomic_DNA"/>
</dbReference>
<dbReference type="HAMAP" id="MF_01347">
    <property type="entry name" value="ATP_synth_beta_bact"/>
    <property type="match status" value="1"/>
</dbReference>
<dbReference type="RefSeq" id="WP_022866404.1">
    <property type="nucleotide sequence ID" value="NZ_CAMYCL010000008.1"/>
</dbReference>
<dbReference type="InterPro" id="IPR055190">
    <property type="entry name" value="ATP-synt_VA_C"/>
</dbReference>
<evidence type="ECO:0000256" key="8">
    <source>
        <dbReference type="ARBA" id="ARBA00022967"/>
    </source>
</evidence>
<dbReference type="EC" id="7.1.2.2" evidence="13"/>
<feature type="domain" description="AAA+ ATPase" evidence="14">
    <location>
        <begin position="165"/>
        <end position="414"/>
    </location>
</feature>
<dbReference type="Gene3D" id="1.10.1140.10">
    <property type="entry name" value="Bovine Mitochondrial F1-atpase, Atp Synthase Beta Chain, Chain D, domain 3"/>
    <property type="match status" value="1"/>
</dbReference>
<evidence type="ECO:0000256" key="7">
    <source>
        <dbReference type="ARBA" id="ARBA00022840"/>
    </source>
</evidence>
<dbReference type="GO" id="GO:0005886">
    <property type="term" value="C:plasma membrane"/>
    <property type="evidence" value="ECO:0007669"/>
    <property type="project" value="UniProtKB-SubCell"/>
</dbReference>